<dbReference type="SUPFAM" id="SSF55874">
    <property type="entry name" value="ATPase domain of HSP90 chaperone/DNA topoisomerase II/histidine kinase"/>
    <property type="match status" value="1"/>
</dbReference>
<dbReference type="SMART" id="SM00387">
    <property type="entry name" value="HATPase_c"/>
    <property type="match status" value="1"/>
</dbReference>
<dbReference type="AlphaFoldDB" id="A0A158I7G6"/>
<dbReference type="InterPro" id="IPR003661">
    <property type="entry name" value="HisK_dim/P_dom"/>
</dbReference>
<evidence type="ECO:0000256" key="5">
    <source>
        <dbReference type="ARBA" id="ARBA00022679"/>
    </source>
</evidence>
<keyword evidence="4" id="KW-0597">Phosphoprotein</keyword>
<evidence type="ECO:0000256" key="9">
    <source>
        <dbReference type="ARBA" id="ARBA00023012"/>
    </source>
</evidence>
<dbReference type="InterPro" id="IPR003594">
    <property type="entry name" value="HATPase_dom"/>
</dbReference>
<dbReference type="EC" id="2.7.13.3" evidence="3"/>
<evidence type="ECO:0000259" key="12">
    <source>
        <dbReference type="PROSITE" id="PS50109"/>
    </source>
</evidence>
<dbReference type="GO" id="GO:0005886">
    <property type="term" value="C:plasma membrane"/>
    <property type="evidence" value="ECO:0007669"/>
    <property type="project" value="TreeGrafter"/>
</dbReference>
<gene>
    <name evidence="13" type="ORF">AWB69_05438</name>
</gene>
<keyword evidence="7 13" id="KW-0418">Kinase</keyword>
<dbReference type="Gene3D" id="1.10.287.130">
    <property type="match status" value="1"/>
</dbReference>
<organism evidence="13 14">
    <name type="scientific">Caballeronia udeis</name>
    <dbReference type="NCBI Taxonomy" id="1232866"/>
    <lineage>
        <taxon>Bacteria</taxon>
        <taxon>Pseudomonadati</taxon>
        <taxon>Pseudomonadota</taxon>
        <taxon>Betaproteobacteria</taxon>
        <taxon>Burkholderiales</taxon>
        <taxon>Burkholderiaceae</taxon>
        <taxon>Caballeronia</taxon>
    </lineage>
</organism>
<dbReference type="Proteomes" id="UP000054683">
    <property type="component" value="Unassembled WGS sequence"/>
</dbReference>
<evidence type="ECO:0000256" key="6">
    <source>
        <dbReference type="ARBA" id="ARBA00022692"/>
    </source>
</evidence>
<comment type="subcellular location">
    <subcellularLocation>
        <location evidence="2">Membrane</location>
        <topology evidence="2">Multi-pass membrane protein</topology>
    </subcellularLocation>
</comment>
<protein>
    <recommendedName>
        <fullName evidence="3">histidine kinase</fullName>
        <ecNumber evidence="3">2.7.13.3</ecNumber>
    </recommendedName>
</protein>
<feature type="domain" description="Histidine kinase" evidence="12">
    <location>
        <begin position="231"/>
        <end position="438"/>
    </location>
</feature>
<evidence type="ECO:0000256" key="4">
    <source>
        <dbReference type="ARBA" id="ARBA00022553"/>
    </source>
</evidence>
<feature type="transmembrane region" description="Helical" evidence="11">
    <location>
        <begin position="18"/>
        <end position="39"/>
    </location>
</feature>
<dbReference type="SMART" id="SM00388">
    <property type="entry name" value="HisKA"/>
    <property type="match status" value="1"/>
</dbReference>
<dbReference type="Pfam" id="PF02518">
    <property type="entry name" value="HATPase_c"/>
    <property type="match status" value="1"/>
</dbReference>
<keyword evidence="6 11" id="KW-0812">Transmembrane</keyword>
<keyword evidence="5" id="KW-0808">Transferase</keyword>
<dbReference type="InterPro" id="IPR050428">
    <property type="entry name" value="TCS_sensor_his_kinase"/>
</dbReference>
<proteinExistence type="predicted"/>
<dbReference type="Gene3D" id="3.30.565.10">
    <property type="entry name" value="Histidine kinase-like ATPase, C-terminal domain"/>
    <property type="match status" value="1"/>
</dbReference>
<dbReference type="InterPro" id="IPR036890">
    <property type="entry name" value="HATPase_C_sf"/>
</dbReference>
<evidence type="ECO:0000256" key="10">
    <source>
        <dbReference type="ARBA" id="ARBA00023136"/>
    </source>
</evidence>
<keyword evidence="10 11" id="KW-0472">Membrane</keyword>
<comment type="catalytic activity">
    <reaction evidence="1">
        <text>ATP + protein L-histidine = ADP + protein N-phospho-L-histidine.</text>
        <dbReference type="EC" id="2.7.13.3"/>
    </reaction>
</comment>
<sequence length="438" mass="47567">MVGFQGALSQSLRVRLSVWLAIAIVILAVLGACLSYSLALHEANQLQDSQLKQVASLITASNLPAMEAGSQRYIPDSEPRAKIVVKTLTAEQDPFSIPRSMPDGLHTISIGDERWRLLVRPLNSITRIVVAQETADRTEIARNNALATLIPFAVLVPVLLAIVAFLMRRTFRPLMQLSAELDERSEHDISALGYPFKGNIPGEILPFVKAIDGLLLRVSESAALQRRFVADAAHELRSPLTALSLQAERLSASEMPQQARERLDTLRGGLARTRALQEQLLTLARVQDGGDQFSAKTSIRKVFRQVIEDLLPLAEQKGVDLGVEGDHDAFVSVGETDLVTLVKNLVDNAIRYTPTGGQVDLKVITARGATEIQVDDTGPGIPESERERVFDRFYRVLGTDQSGSGLGLSIVQSIATKVGAKIALATAGQTGLRVTVTF</sequence>
<dbReference type="PROSITE" id="PS50109">
    <property type="entry name" value="HIS_KIN"/>
    <property type="match status" value="1"/>
</dbReference>
<evidence type="ECO:0000256" key="8">
    <source>
        <dbReference type="ARBA" id="ARBA00022989"/>
    </source>
</evidence>
<dbReference type="InterPro" id="IPR005467">
    <property type="entry name" value="His_kinase_dom"/>
</dbReference>
<dbReference type="SUPFAM" id="SSF47384">
    <property type="entry name" value="Homodimeric domain of signal transducing histidine kinase"/>
    <property type="match status" value="1"/>
</dbReference>
<accession>A0A158I7G6</accession>
<evidence type="ECO:0000256" key="2">
    <source>
        <dbReference type="ARBA" id="ARBA00004141"/>
    </source>
</evidence>
<dbReference type="EMBL" id="FCOK02000043">
    <property type="protein sequence ID" value="SAL52515.1"/>
    <property type="molecule type" value="Genomic_DNA"/>
</dbReference>
<dbReference type="RefSeq" id="WP_062089794.1">
    <property type="nucleotide sequence ID" value="NZ_FCOK02000043.1"/>
</dbReference>
<name>A0A158I7G6_9BURK</name>
<dbReference type="InterPro" id="IPR004358">
    <property type="entry name" value="Sig_transdc_His_kin-like_C"/>
</dbReference>
<feature type="transmembrane region" description="Helical" evidence="11">
    <location>
        <begin position="145"/>
        <end position="167"/>
    </location>
</feature>
<dbReference type="CDD" id="cd00082">
    <property type="entry name" value="HisKA"/>
    <property type="match status" value="1"/>
</dbReference>
<evidence type="ECO:0000256" key="7">
    <source>
        <dbReference type="ARBA" id="ARBA00022777"/>
    </source>
</evidence>
<dbReference type="GO" id="GO:0000155">
    <property type="term" value="F:phosphorelay sensor kinase activity"/>
    <property type="evidence" value="ECO:0007669"/>
    <property type="project" value="InterPro"/>
</dbReference>
<dbReference type="OrthoDB" id="8554694at2"/>
<evidence type="ECO:0000313" key="13">
    <source>
        <dbReference type="EMBL" id="SAL52515.1"/>
    </source>
</evidence>
<evidence type="ECO:0000256" key="11">
    <source>
        <dbReference type="SAM" id="Phobius"/>
    </source>
</evidence>
<dbReference type="InterPro" id="IPR036097">
    <property type="entry name" value="HisK_dim/P_sf"/>
</dbReference>
<evidence type="ECO:0000256" key="3">
    <source>
        <dbReference type="ARBA" id="ARBA00012438"/>
    </source>
</evidence>
<keyword evidence="9" id="KW-0902">Two-component regulatory system</keyword>
<evidence type="ECO:0000256" key="1">
    <source>
        <dbReference type="ARBA" id="ARBA00000085"/>
    </source>
</evidence>
<dbReference type="PANTHER" id="PTHR45436">
    <property type="entry name" value="SENSOR HISTIDINE KINASE YKOH"/>
    <property type="match status" value="1"/>
</dbReference>
<reference evidence="13 14" key="1">
    <citation type="submission" date="2016-01" db="EMBL/GenBank/DDBJ databases">
        <authorList>
            <person name="Oliw E.H."/>
        </authorList>
    </citation>
    <scope>NUCLEOTIDE SEQUENCE [LARGE SCALE GENOMIC DNA]</scope>
    <source>
        <strain evidence="13">LMG 27134</strain>
    </source>
</reference>
<evidence type="ECO:0000313" key="14">
    <source>
        <dbReference type="Proteomes" id="UP000054683"/>
    </source>
</evidence>
<dbReference type="Pfam" id="PF00512">
    <property type="entry name" value="HisKA"/>
    <property type="match status" value="1"/>
</dbReference>
<keyword evidence="8 11" id="KW-1133">Transmembrane helix</keyword>
<dbReference type="PRINTS" id="PR00344">
    <property type="entry name" value="BCTRLSENSOR"/>
</dbReference>
<dbReference type="PANTHER" id="PTHR45436:SF15">
    <property type="entry name" value="SENSOR HISTIDINE KINASE CUSS"/>
    <property type="match status" value="1"/>
</dbReference>